<accession>A0A1I6S1H7</accession>
<dbReference type="GO" id="GO:0019867">
    <property type="term" value="C:outer membrane"/>
    <property type="evidence" value="ECO:0007669"/>
    <property type="project" value="InterPro"/>
</dbReference>
<dbReference type="Proteomes" id="UP000198785">
    <property type="component" value="Unassembled WGS sequence"/>
</dbReference>
<feature type="domain" description="SusE outer membrane protein" evidence="1">
    <location>
        <begin position="45"/>
        <end position="129"/>
    </location>
</feature>
<dbReference type="STRING" id="683125.SAMN05660206_10467"/>
<protein>
    <submittedName>
        <fullName evidence="2">SusE outer membrane protein</fullName>
    </submittedName>
</protein>
<evidence type="ECO:0000313" key="3">
    <source>
        <dbReference type="Proteomes" id="UP000198785"/>
    </source>
</evidence>
<dbReference type="EMBL" id="FOZZ01000004">
    <property type="protein sequence ID" value="SFS70825.1"/>
    <property type="molecule type" value="Genomic_DNA"/>
</dbReference>
<organism evidence="2 3">
    <name type="scientific">Sphingobacterium wenxiniae</name>
    <dbReference type="NCBI Taxonomy" id="683125"/>
    <lineage>
        <taxon>Bacteria</taxon>
        <taxon>Pseudomonadati</taxon>
        <taxon>Bacteroidota</taxon>
        <taxon>Sphingobacteriia</taxon>
        <taxon>Sphingobacteriales</taxon>
        <taxon>Sphingobacteriaceae</taxon>
        <taxon>Sphingobacterium</taxon>
    </lineage>
</organism>
<evidence type="ECO:0000313" key="2">
    <source>
        <dbReference type="EMBL" id="SFS70825.1"/>
    </source>
</evidence>
<dbReference type="RefSeq" id="WP_093364697.1">
    <property type="nucleotide sequence ID" value="NZ_FOZZ01000004.1"/>
</dbReference>
<dbReference type="Gene3D" id="2.60.40.3620">
    <property type="match status" value="2"/>
</dbReference>
<dbReference type="PROSITE" id="PS51257">
    <property type="entry name" value="PROKAR_LIPOPROTEIN"/>
    <property type="match status" value="1"/>
</dbReference>
<reference evidence="2 3" key="1">
    <citation type="submission" date="2016-10" db="EMBL/GenBank/DDBJ databases">
        <authorList>
            <person name="de Groot N.N."/>
        </authorList>
    </citation>
    <scope>NUCLEOTIDE SEQUENCE [LARGE SCALE GENOMIC DNA]</scope>
    <source>
        <strain evidence="2 3">DSM 22789</strain>
    </source>
</reference>
<dbReference type="GO" id="GO:2001070">
    <property type="term" value="F:starch binding"/>
    <property type="evidence" value="ECO:0007669"/>
    <property type="project" value="InterPro"/>
</dbReference>
<dbReference type="OrthoDB" id="975117at2"/>
<gene>
    <name evidence="2" type="ORF">SAMN05660206_10467</name>
</gene>
<dbReference type="InterPro" id="IPR025970">
    <property type="entry name" value="SusE"/>
</dbReference>
<evidence type="ECO:0000259" key="1">
    <source>
        <dbReference type="Pfam" id="PF14292"/>
    </source>
</evidence>
<proteinExistence type="predicted"/>
<sequence>MRRNYIKITEKAGITLLVICVAAFFLQACKKENRPPAPFPLETGELTASADVVTINPDKPGDEAMTISWAAFPNAMIKYTIQLSYEGVEELVTVPSGAVSKRFNHGELNNILVDKLGMKIGSESELGLTLLAEISSKNESAVSKNIKIKVTPAATGAAYNELWVVGDATPNGWDINNPNSMRKDPTDPFQFKFNEVLNAGDFKIPVSTGDWGTDFFMPLQNNPAITETTVQLTIGGNPDNKWRITEPGPYKILLNIGSDPFINIIPFTPYAQVWMVGDATPAGWNIEAPTPMIATAGNPYEFTYTGPLSGGDFKIATSTGNWSTHYFMPPVDGQGTEGTDAILIAGGNPDNKWKIAEAGSYKITLNQLYETISIVKQ</sequence>
<dbReference type="AlphaFoldDB" id="A0A1I6S1H7"/>
<dbReference type="Pfam" id="PF14292">
    <property type="entry name" value="SusE"/>
    <property type="match status" value="1"/>
</dbReference>
<name>A0A1I6S1H7_9SPHI</name>
<keyword evidence="3" id="KW-1185">Reference proteome</keyword>